<feature type="transmembrane region" description="Helical" evidence="1">
    <location>
        <begin position="398"/>
        <end position="419"/>
    </location>
</feature>
<evidence type="ECO:0000313" key="2">
    <source>
        <dbReference type="EMBL" id="QKE29543.1"/>
    </source>
</evidence>
<proteinExistence type="predicted"/>
<gene>
    <name evidence="2" type="ORF">AACT_2449</name>
</gene>
<keyword evidence="1" id="KW-0812">Transmembrane</keyword>
<keyword evidence="3" id="KW-1185">Reference proteome</keyword>
<evidence type="ECO:0000256" key="1">
    <source>
        <dbReference type="SAM" id="Phobius"/>
    </source>
</evidence>
<dbReference type="Proteomes" id="UP000503483">
    <property type="component" value="Chromosome"/>
</dbReference>
<accession>A0A6M8EDD8</accession>
<dbReference type="KEGG" id="paco:AACT_2449"/>
<organism evidence="2 3">
    <name type="scientific">Arcobacter acticola</name>
    <dbReference type="NCBI Taxonomy" id="1849015"/>
    <lineage>
        <taxon>Bacteria</taxon>
        <taxon>Pseudomonadati</taxon>
        <taxon>Campylobacterota</taxon>
        <taxon>Epsilonproteobacteria</taxon>
        <taxon>Campylobacterales</taxon>
        <taxon>Arcobacteraceae</taxon>
        <taxon>Arcobacter</taxon>
    </lineage>
</organism>
<keyword evidence="1" id="KW-1133">Transmembrane helix</keyword>
<name>A0A6M8EDD8_9BACT</name>
<dbReference type="RefSeq" id="WP_172127350.1">
    <property type="nucleotide sequence ID" value="NZ_CP042652.1"/>
</dbReference>
<dbReference type="PANTHER" id="PTHR40940:SF2">
    <property type="entry name" value="BATD"/>
    <property type="match status" value="1"/>
</dbReference>
<dbReference type="InterPro" id="IPR025738">
    <property type="entry name" value="BatD"/>
</dbReference>
<evidence type="ECO:0000313" key="3">
    <source>
        <dbReference type="Proteomes" id="UP000503483"/>
    </source>
</evidence>
<dbReference type="EMBL" id="CP042652">
    <property type="protein sequence ID" value="QKE29543.1"/>
    <property type="molecule type" value="Genomic_DNA"/>
</dbReference>
<dbReference type="Pfam" id="PF13584">
    <property type="entry name" value="BatD"/>
    <property type="match status" value="2"/>
</dbReference>
<sequence length="487" mass="56190">MKIFKFIGLFLFFVNTLYGNVKLYLPSNNIVKNEAFIFVLEAYGNNITFPSIPLIDGKAVQEISSITSTNIINGKVTKKIKKTYSFYPIKDFILPSFEVDIDGKNYKTNEEKISIQKASKTQSSLFDFSIKTNNNDLYIGENFILTMVFKYKKDLDILDLSFDKPSFENFWYKQIDNTKKYEEGDFTVFEIKFLMFALKEGSQKIEALGINAQVMDNSSYSVFSSTRNKKIYSNELNFNIKNLPANTNLIGNFEISASVDKQIVKKGEAVSFKLNIIGSGNIDDIPDIKIPIDDVTIYENKPLVKTQILNNEYKGEWEKVYSIIANRSFTIPSIKLDYFDKNLSKVISKQTNSFNIEVLDEEIKKEVLLEKATEKILPEEKPKEIIKVVEQTSTLDRIIFFFLGIAFSILIISLYFYVITSKRKKQEDKPLVKKVKESKTKDELLKILAVYLKIDVKLDAYIFELEKTKDIDSLKKEIIKTLKELKL</sequence>
<keyword evidence="1" id="KW-0472">Membrane</keyword>
<dbReference type="AlphaFoldDB" id="A0A6M8EDD8"/>
<reference evidence="2 3" key="1">
    <citation type="submission" date="2019-08" db="EMBL/GenBank/DDBJ databases">
        <title>Complete genome sequence of Arcobacter acticola.</title>
        <authorList>
            <person name="Miller W."/>
        </authorList>
    </citation>
    <scope>NUCLEOTIDE SEQUENCE [LARGE SCALE GENOMIC DNA]</scope>
    <source>
        <strain evidence="2 3">KCTC 52212</strain>
    </source>
</reference>
<protein>
    <submittedName>
        <fullName evidence="2">Putative aerotolerance protein BatD</fullName>
    </submittedName>
</protein>
<dbReference type="PANTHER" id="PTHR40940">
    <property type="entry name" value="PROTEIN BATD-RELATED"/>
    <property type="match status" value="1"/>
</dbReference>